<feature type="signal peptide" evidence="10">
    <location>
        <begin position="1"/>
        <end position="23"/>
    </location>
</feature>
<gene>
    <name evidence="12" type="ORF">V6255_02970</name>
</gene>
<feature type="chain" id="PRO_5045884929" evidence="10">
    <location>
        <begin position="24"/>
        <end position="351"/>
    </location>
</feature>
<feature type="domain" description="OmpA-like" evidence="11">
    <location>
        <begin position="227"/>
        <end position="345"/>
    </location>
</feature>
<evidence type="ECO:0000256" key="8">
    <source>
        <dbReference type="ARBA" id="ARBA00023237"/>
    </source>
</evidence>
<evidence type="ECO:0000256" key="6">
    <source>
        <dbReference type="ARBA" id="ARBA00023114"/>
    </source>
</evidence>
<keyword evidence="4" id="KW-0812">Transmembrane</keyword>
<dbReference type="EMBL" id="JBAKBA010000004">
    <property type="protein sequence ID" value="MEL0658092.1"/>
    <property type="molecule type" value="Genomic_DNA"/>
</dbReference>
<organism evidence="12 13">
    <name type="scientific">Psychromonas arctica</name>
    <dbReference type="NCBI Taxonomy" id="168275"/>
    <lineage>
        <taxon>Bacteria</taxon>
        <taxon>Pseudomonadati</taxon>
        <taxon>Pseudomonadota</taxon>
        <taxon>Gammaproteobacteria</taxon>
        <taxon>Alteromonadales</taxon>
        <taxon>Psychromonadaceae</taxon>
        <taxon>Psychromonas</taxon>
    </lineage>
</organism>
<dbReference type="InterPro" id="IPR006665">
    <property type="entry name" value="OmpA-like"/>
</dbReference>
<dbReference type="PANTHER" id="PTHR30329">
    <property type="entry name" value="STATOR ELEMENT OF FLAGELLAR MOTOR COMPLEX"/>
    <property type="match status" value="1"/>
</dbReference>
<evidence type="ECO:0000256" key="1">
    <source>
        <dbReference type="ARBA" id="ARBA00004571"/>
    </source>
</evidence>
<keyword evidence="13" id="KW-1185">Reference proteome</keyword>
<protein>
    <submittedName>
        <fullName evidence="12">OmpA family protein</fullName>
    </submittedName>
</protein>
<keyword evidence="3" id="KW-1134">Transmembrane beta strand</keyword>
<evidence type="ECO:0000256" key="5">
    <source>
        <dbReference type="ARBA" id="ARBA00023065"/>
    </source>
</evidence>
<dbReference type="Proteomes" id="UP001366060">
    <property type="component" value="Unassembled WGS sequence"/>
</dbReference>
<evidence type="ECO:0000313" key="12">
    <source>
        <dbReference type="EMBL" id="MEL0658092.1"/>
    </source>
</evidence>
<dbReference type="Gene3D" id="2.40.160.20">
    <property type="match status" value="1"/>
</dbReference>
<evidence type="ECO:0000256" key="3">
    <source>
        <dbReference type="ARBA" id="ARBA00022452"/>
    </source>
</evidence>
<reference evidence="12 13" key="1">
    <citation type="submission" date="2024-02" db="EMBL/GenBank/DDBJ databases">
        <title>Bacteria isolated from the canopy kelp, Nereocystis luetkeana.</title>
        <authorList>
            <person name="Pfister C.A."/>
            <person name="Younker I.T."/>
            <person name="Light S.H."/>
        </authorList>
    </citation>
    <scope>NUCLEOTIDE SEQUENCE [LARGE SCALE GENOMIC DNA]</scope>
    <source>
        <strain evidence="12 13">TI.2.07</strain>
    </source>
</reference>
<keyword evidence="8" id="KW-0998">Cell outer membrane</keyword>
<comment type="caution">
    <text evidence="12">The sequence shown here is derived from an EMBL/GenBank/DDBJ whole genome shotgun (WGS) entry which is preliminary data.</text>
</comment>
<dbReference type="Gene3D" id="3.30.1330.60">
    <property type="entry name" value="OmpA-like domain"/>
    <property type="match status" value="1"/>
</dbReference>
<dbReference type="InterPro" id="IPR036737">
    <property type="entry name" value="OmpA-like_sf"/>
</dbReference>
<evidence type="ECO:0000259" key="11">
    <source>
        <dbReference type="PROSITE" id="PS51123"/>
    </source>
</evidence>
<evidence type="ECO:0000313" key="13">
    <source>
        <dbReference type="Proteomes" id="UP001366060"/>
    </source>
</evidence>
<dbReference type="SUPFAM" id="SSF56925">
    <property type="entry name" value="OMPA-like"/>
    <property type="match status" value="1"/>
</dbReference>
<proteinExistence type="predicted"/>
<comment type="subcellular location">
    <subcellularLocation>
        <location evidence="1">Cell outer membrane</location>
        <topology evidence="1">Multi-pass membrane protein</topology>
    </subcellularLocation>
</comment>
<evidence type="ECO:0000256" key="4">
    <source>
        <dbReference type="ARBA" id="ARBA00022692"/>
    </source>
</evidence>
<name>A0ABU9H886_9GAMM</name>
<evidence type="ECO:0000256" key="10">
    <source>
        <dbReference type="SAM" id="SignalP"/>
    </source>
</evidence>
<keyword evidence="7 9" id="KW-0472">Membrane</keyword>
<evidence type="ECO:0000256" key="9">
    <source>
        <dbReference type="PROSITE-ProRule" id="PRU00473"/>
    </source>
</evidence>
<sequence length="351" mass="38464">MMKHKTSLLVSTLLLTQFSAANAAQPDAETLVGNVYGGLHGAYLEADSDRLNTSSFNRAGGYGAELGYRLSAPVELRLSYSRFEAELKRGSNIQGINKYGLDALFFPTEKNLYLLGGLNALDFNTDTEAALNVGLGYRQYFTDQFAGYVEGKGSYQFDGNYADAIAQVGIVYFFDTNEKVVPVKPQPVAYVAPVAIDTDKDGVVDGKDQCASTPMNDKVDEVGCTIFEKERLSYRLLVNFDNNKAVVKSEYYSELAKVSAFLKQYPHVNITVDGYTSAVGKASYNQKLSQKRADAITGLLTSEYGIDASRLTAIGHGETNLLDSSNTAEASKMNRRIEINIEETRKVAVER</sequence>
<dbReference type="PRINTS" id="PR01021">
    <property type="entry name" value="OMPADOMAIN"/>
</dbReference>
<keyword evidence="2" id="KW-0813">Transport</keyword>
<dbReference type="InterPro" id="IPR011250">
    <property type="entry name" value="OMP/PagP_B-barrel"/>
</dbReference>
<dbReference type="SUPFAM" id="SSF103088">
    <property type="entry name" value="OmpA-like"/>
    <property type="match status" value="1"/>
</dbReference>
<evidence type="ECO:0000256" key="2">
    <source>
        <dbReference type="ARBA" id="ARBA00022448"/>
    </source>
</evidence>
<dbReference type="PROSITE" id="PS51123">
    <property type="entry name" value="OMPA_2"/>
    <property type="match status" value="1"/>
</dbReference>
<keyword evidence="5" id="KW-0406">Ion transport</keyword>
<dbReference type="RefSeq" id="WP_341626809.1">
    <property type="nucleotide sequence ID" value="NZ_JBAKBA010000004.1"/>
</dbReference>
<dbReference type="PANTHER" id="PTHR30329:SF21">
    <property type="entry name" value="LIPOPROTEIN YIAD-RELATED"/>
    <property type="match status" value="1"/>
</dbReference>
<dbReference type="Pfam" id="PF00691">
    <property type="entry name" value="OmpA"/>
    <property type="match status" value="1"/>
</dbReference>
<keyword evidence="6" id="KW-0626">Porin</keyword>
<dbReference type="InterPro" id="IPR006664">
    <property type="entry name" value="OMP_bac"/>
</dbReference>
<dbReference type="InterPro" id="IPR050330">
    <property type="entry name" value="Bact_OuterMem_StrucFunc"/>
</dbReference>
<keyword evidence="10" id="KW-0732">Signal</keyword>
<dbReference type="CDD" id="cd07185">
    <property type="entry name" value="OmpA_C-like"/>
    <property type="match status" value="1"/>
</dbReference>
<accession>A0ABU9H886</accession>
<evidence type="ECO:0000256" key="7">
    <source>
        <dbReference type="ARBA" id="ARBA00023136"/>
    </source>
</evidence>